<dbReference type="InterPro" id="IPR011992">
    <property type="entry name" value="EF-hand-dom_pair"/>
</dbReference>
<name>A0A819PK27_9BILA</name>
<dbReference type="Proteomes" id="UP000681720">
    <property type="component" value="Unassembled WGS sequence"/>
</dbReference>
<evidence type="ECO:0000313" key="6">
    <source>
        <dbReference type="EMBL" id="CAF1533002.1"/>
    </source>
</evidence>
<dbReference type="EMBL" id="CAJNRE010007065">
    <property type="protein sequence ID" value="CAF2062101.1"/>
    <property type="molecule type" value="Genomic_DNA"/>
</dbReference>
<dbReference type="Proteomes" id="UP000663856">
    <property type="component" value="Unassembled WGS sequence"/>
</dbReference>
<dbReference type="PANTHER" id="PTHR45791">
    <property type="entry name" value="CALCIUM AND INTEGRIN BINDING FAMILY MEMBER 2"/>
    <property type="match status" value="1"/>
</dbReference>
<evidence type="ECO:0000313" key="5">
    <source>
        <dbReference type="EMBL" id="CAF1099288.1"/>
    </source>
</evidence>
<dbReference type="EMBL" id="CAJNOW010008245">
    <property type="protein sequence ID" value="CAF1533002.1"/>
    <property type="molecule type" value="Genomic_DNA"/>
</dbReference>
<dbReference type="EMBL" id="CAJOBG010001686">
    <property type="protein sequence ID" value="CAF3950293.1"/>
    <property type="molecule type" value="Genomic_DNA"/>
</dbReference>
<dbReference type="FunFam" id="1.10.238.10:FF:000079">
    <property type="entry name" value="Calcium and integrin-binding family member 2"/>
    <property type="match status" value="1"/>
</dbReference>
<keyword evidence="4" id="KW-0460">Magnesium</keyword>
<dbReference type="EMBL" id="CAJNRG010002550">
    <property type="protein sequence ID" value="CAF2048819.1"/>
    <property type="molecule type" value="Genomic_DNA"/>
</dbReference>
<evidence type="ECO:0000313" key="14">
    <source>
        <dbReference type="Proteomes" id="UP000663842"/>
    </source>
</evidence>
<dbReference type="InterPro" id="IPR051433">
    <property type="entry name" value="CIBP"/>
</dbReference>
<dbReference type="EMBL" id="CAJOBJ010022947">
    <property type="protein sequence ID" value="CAF4226470.1"/>
    <property type="molecule type" value="Genomic_DNA"/>
</dbReference>
<evidence type="ECO:0000256" key="2">
    <source>
        <dbReference type="ARBA" id="ARBA00022737"/>
    </source>
</evidence>
<protein>
    <submittedName>
        <fullName evidence="11">Uncharacterized protein</fullName>
    </submittedName>
</protein>
<evidence type="ECO:0000313" key="10">
    <source>
        <dbReference type="EMBL" id="CAF3950293.1"/>
    </source>
</evidence>
<evidence type="ECO:0000313" key="13">
    <source>
        <dbReference type="EMBL" id="CAF4579144.1"/>
    </source>
</evidence>
<gene>
    <name evidence="13" type="ORF">BYL167_LOCUS39228</name>
    <name evidence="5" type="ORF">CJN711_LOCUS7073</name>
    <name evidence="12" type="ORF">GIL414_LOCUS22639</name>
    <name evidence="6" type="ORF">KQP761_LOCUS16431</name>
    <name evidence="8" type="ORF">MBJ925_LOCUS15141</name>
    <name evidence="10" type="ORF">OVN521_LOCUS12202</name>
    <name evidence="11" type="ORF">UXM345_LOCUS16982</name>
    <name evidence="9" type="ORF">WKI299_LOCUS23674</name>
    <name evidence="7" type="ORF">XDN619_LOCUS8156</name>
</gene>
<dbReference type="Proteomes" id="UP000663866">
    <property type="component" value="Unassembled WGS sequence"/>
</dbReference>
<evidence type="ECO:0000256" key="3">
    <source>
        <dbReference type="ARBA" id="ARBA00022837"/>
    </source>
</evidence>
<dbReference type="Proteomes" id="UP000681967">
    <property type="component" value="Unassembled WGS sequence"/>
</dbReference>
<keyword evidence="15" id="KW-1185">Reference proteome</keyword>
<dbReference type="Proteomes" id="UP000663824">
    <property type="component" value="Unassembled WGS sequence"/>
</dbReference>
<dbReference type="EMBL" id="CAJNOV010002309">
    <property type="protein sequence ID" value="CAF1099288.1"/>
    <property type="molecule type" value="Genomic_DNA"/>
</dbReference>
<comment type="caution">
    <text evidence="11">The sequence shown here is derived from an EMBL/GenBank/DDBJ whole genome shotgun (WGS) entry which is preliminary data.</text>
</comment>
<evidence type="ECO:0000313" key="8">
    <source>
        <dbReference type="EMBL" id="CAF2062101.1"/>
    </source>
</evidence>
<dbReference type="OrthoDB" id="114727at2759"/>
<evidence type="ECO:0000313" key="15">
    <source>
        <dbReference type="Proteomes" id="UP000663866"/>
    </source>
</evidence>
<accession>A0A819PK27</accession>
<sequence>MGGKQSYFTDEELRDYQTLTFLSRQDIIQVVKRFIQLTQRNRQNVKLHELRLSKNHAIDIPELRENPFRKRIVEVFSSQPDGSLSFEDFLDMMNVFSQNAPKSVKVSYAFKIYQGIGARRRTDDDEDASASNVIDVKDVKEIVRRLSGKHFNDKDLTKIAEAVINEVDLRGDKIITAEIFEYFLSNVPDFPSTFFIPLSK</sequence>
<dbReference type="PANTHER" id="PTHR45791:SF1">
    <property type="entry name" value="CALCIUM AND INTEGRIN BINDING FAMILY MEMBER 1"/>
    <property type="match status" value="1"/>
</dbReference>
<dbReference type="SUPFAM" id="SSF47473">
    <property type="entry name" value="EF-hand"/>
    <property type="match status" value="1"/>
</dbReference>
<dbReference type="GO" id="GO:0005509">
    <property type="term" value="F:calcium ion binding"/>
    <property type="evidence" value="ECO:0007669"/>
    <property type="project" value="TreeGrafter"/>
</dbReference>
<evidence type="ECO:0000256" key="1">
    <source>
        <dbReference type="ARBA" id="ARBA00022723"/>
    </source>
</evidence>
<evidence type="ECO:0000313" key="12">
    <source>
        <dbReference type="EMBL" id="CAF4226470.1"/>
    </source>
</evidence>
<dbReference type="Proteomes" id="UP000663887">
    <property type="component" value="Unassembled WGS sequence"/>
</dbReference>
<evidence type="ECO:0000313" key="7">
    <source>
        <dbReference type="EMBL" id="CAF2048819.1"/>
    </source>
</evidence>
<dbReference type="Gene3D" id="1.10.238.10">
    <property type="entry name" value="EF-hand"/>
    <property type="match status" value="2"/>
</dbReference>
<keyword evidence="2" id="KW-0677">Repeat</keyword>
<dbReference type="Proteomes" id="UP000663842">
    <property type="component" value="Unassembled WGS sequence"/>
</dbReference>
<keyword evidence="3" id="KW-0106">Calcium</keyword>
<dbReference type="EMBL" id="CAJOBF010002163">
    <property type="protein sequence ID" value="CAF4014610.1"/>
    <property type="molecule type" value="Genomic_DNA"/>
</dbReference>
<dbReference type="InterPro" id="IPR018247">
    <property type="entry name" value="EF_Hand_1_Ca_BS"/>
</dbReference>
<evidence type="ECO:0000313" key="11">
    <source>
        <dbReference type="EMBL" id="CAF4014610.1"/>
    </source>
</evidence>
<dbReference type="GO" id="GO:0000287">
    <property type="term" value="F:magnesium ion binding"/>
    <property type="evidence" value="ECO:0007669"/>
    <property type="project" value="TreeGrafter"/>
</dbReference>
<dbReference type="EMBL" id="CAJNRF010010171">
    <property type="protein sequence ID" value="CAF2117705.1"/>
    <property type="molecule type" value="Genomic_DNA"/>
</dbReference>
<dbReference type="AlphaFoldDB" id="A0A819PK27"/>
<dbReference type="Proteomes" id="UP000663855">
    <property type="component" value="Unassembled WGS sequence"/>
</dbReference>
<evidence type="ECO:0000313" key="9">
    <source>
        <dbReference type="EMBL" id="CAF2117705.1"/>
    </source>
</evidence>
<evidence type="ECO:0000256" key="4">
    <source>
        <dbReference type="ARBA" id="ARBA00022842"/>
    </source>
</evidence>
<reference evidence="11" key="1">
    <citation type="submission" date="2021-02" db="EMBL/GenBank/DDBJ databases">
        <authorList>
            <person name="Nowell W R."/>
        </authorList>
    </citation>
    <scope>NUCLEOTIDE SEQUENCE</scope>
</reference>
<proteinExistence type="predicted"/>
<dbReference type="EMBL" id="CAJOBH010093831">
    <property type="protein sequence ID" value="CAF4579144.1"/>
    <property type="molecule type" value="Genomic_DNA"/>
</dbReference>
<dbReference type="PROSITE" id="PS00018">
    <property type="entry name" value="EF_HAND_1"/>
    <property type="match status" value="1"/>
</dbReference>
<keyword evidence="1" id="KW-0479">Metal-binding</keyword>
<dbReference type="Proteomes" id="UP000663834">
    <property type="component" value="Unassembled WGS sequence"/>
</dbReference>
<organism evidence="11 14">
    <name type="scientific">Rotaria magnacalcarata</name>
    <dbReference type="NCBI Taxonomy" id="392030"/>
    <lineage>
        <taxon>Eukaryota</taxon>
        <taxon>Metazoa</taxon>
        <taxon>Spiralia</taxon>
        <taxon>Gnathifera</taxon>
        <taxon>Rotifera</taxon>
        <taxon>Eurotatoria</taxon>
        <taxon>Bdelloidea</taxon>
        <taxon>Philodinida</taxon>
        <taxon>Philodinidae</taxon>
        <taxon>Rotaria</taxon>
    </lineage>
</organism>